<evidence type="ECO:0000259" key="10">
    <source>
        <dbReference type="PROSITE" id="PS51779"/>
    </source>
</evidence>
<gene>
    <name evidence="8" type="primary">bamA</name>
    <name evidence="11" type="ORF">B9T28_03530</name>
</gene>
<comment type="caution">
    <text evidence="11">The sequence shown here is derived from an EMBL/GenBank/DDBJ whole genome shotgun (WGS) entry which is preliminary data.</text>
</comment>
<dbReference type="NCBIfam" id="TIGR03303">
    <property type="entry name" value="OM_YaeT"/>
    <property type="match status" value="1"/>
</dbReference>
<dbReference type="RefSeq" id="WP_086202587.1">
    <property type="nucleotide sequence ID" value="NZ_NEGB01000002.1"/>
</dbReference>
<keyword evidence="12" id="KW-1185">Reference proteome</keyword>
<feature type="domain" description="POTRA" evidence="10">
    <location>
        <begin position="28"/>
        <end position="95"/>
    </location>
</feature>
<dbReference type="GO" id="GO:0043165">
    <property type="term" value="P:Gram-negative-bacterium-type cell outer membrane assembly"/>
    <property type="evidence" value="ECO:0007669"/>
    <property type="project" value="UniProtKB-UniRule"/>
</dbReference>
<reference evidence="11 12" key="1">
    <citation type="submission" date="2017-04" db="EMBL/GenBank/DDBJ databases">
        <title>High diversity of culturable Acinetobacter species in natural soil and water ecosystems.</title>
        <authorList>
            <person name="Nemec A."/>
            <person name="Radolfova-Krizova L."/>
        </authorList>
    </citation>
    <scope>NUCLEOTIDE SEQUENCE [LARGE SCALE GENOMIC DNA]</scope>
    <source>
        <strain evidence="11 12">ANC 4999</strain>
    </source>
</reference>
<dbReference type="EMBL" id="NEGB01000002">
    <property type="protein sequence ID" value="OTG66343.1"/>
    <property type="molecule type" value="Genomic_DNA"/>
</dbReference>
<dbReference type="OrthoDB" id="9803054at2"/>
<evidence type="ECO:0000313" key="12">
    <source>
        <dbReference type="Proteomes" id="UP000242765"/>
    </source>
</evidence>
<evidence type="ECO:0000256" key="7">
    <source>
        <dbReference type="ARBA" id="ARBA00023237"/>
    </source>
</evidence>
<keyword evidence="3 8" id="KW-0812">Transmembrane</keyword>
<dbReference type="Gene3D" id="2.40.160.50">
    <property type="entry name" value="membrane protein fhac: a member of the omp85/tpsb transporter family"/>
    <property type="match status" value="1"/>
</dbReference>
<protein>
    <recommendedName>
        <fullName evidence="8 9">Outer membrane protein assembly factor BamA</fullName>
    </recommendedName>
</protein>
<keyword evidence="4 8" id="KW-0732">Signal</keyword>
<dbReference type="PIRSF" id="PIRSF006076">
    <property type="entry name" value="OM_assembly_OMP85"/>
    <property type="match status" value="1"/>
</dbReference>
<dbReference type="PANTHER" id="PTHR12815:SF23">
    <property type="entry name" value="OUTER MEMBRANE PROTEIN ASSEMBLY FACTOR BAMA"/>
    <property type="match status" value="1"/>
</dbReference>
<evidence type="ECO:0000256" key="5">
    <source>
        <dbReference type="ARBA" id="ARBA00022737"/>
    </source>
</evidence>
<name>A0A1Y3CJN7_9GAMM</name>
<dbReference type="STRING" id="1977882.B9T28_03530"/>
<feature type="signal peptide" evidence="8">
    <location>
        <begin position="1"/>
        <end position="24"/>
    </location>
</feature>
<accession>A0A1Y3CJN7</accession>
<keyword evidence="5 8" id="KW-0677">Repeat</keyword>
<dbReference type="PROSITE" id="PS51779">
    <property type="entry name" value="POTRA"/>
    <property type="match status" value="5"/>
</dbReference>
<evidence type="ECO:0000256" key="1">
    <source>
        <dbReference type="ARBA" id="ARBA00004370"/>
    </source>
</evidence>
<dbReference type="HAMAP" id="MF_01430">
    <property type="entry name" value="OM_assembly_BamA"/>
    <property type="match status" value="1"/>
</dbReference>
<feature type="domain" description="POTRA" evidence="10">
    <location>
        <begin position="96"/>
        <end position="176"/>
    </location>
</feature>
<dbReference type="Gene3D" id="3.10.20.310">
    <property type="entry name" value="membrane protein fhac"/>
    <property type="match status" value="5"/>
</dbReference>
<proteinExistence type="inferred from homology"/>
<sequence precursor="true">MQHSHLFMPLALVSAMAAVQQVHAADEFIARDIRVDGLVRLTQSNVLGMLPINSGDRVNDPAIADAIRALYASNLFDDIKASKENDVLVFTVVERPVISKINFKGNKLIPKEALEEGLKKMGLAEGEVLKKSSLQVLETELEQQYAQQGRYDSSIKVETIARPNNRVDLDINFNEGKPAKVFDINVIGNTVFKDDEIKQVFAVKESGWLSVISRNDRYAREKMAASLESLRALYLNKGYINFDINSSNLNISEDKKNIFIEVSVHEGEQFKFGESKFLGDALYKPDELKALQIYKDGETYSQEKVNAVKQLLLRKYGNAGYYYSEVNVVPEINAETHTVDLNYYINPGQQVTVRRINFTGNSKTADEVLRREMRQMEGALASNEKIDLSKVRLERTGFFSKVDIKPARVPNTPDQVDLNIQVEEQHSGTSTLAVGYSQSGGITFQAGLSQTNFLGTGNRVSIDLSRSETQDYYNLSVTDPYFTIDGVSRGYNMYYRKTKLNNDYNVNNYVTDSLGGGLTFGYPIDENQNISAGLNVDQTKVTTGPYVSTYVRDYLLANGGKQTGSEKYCPVDLVPIKDDKNDKDKITGYEPCSQPEIEYGNQFQGDFLTYNLNLGWSYNTLNRPIFPTNGMSHRINAEVALPGSDVEYQKLTFDTQAFLPLGKDFVLRGYGKLGYGHDLPFYKNFYAGGYGSVRGYDNSTLGPKYPGVTYNERKTKDYNPEEVGGNALVQFGTELALPIPFKGDWARQVRPVLFAEGAQVFDTQCNIPNGNLYLDGSTTPVDAKQYCQDNNKFDLGNMRYSVGVGFTWITMIGPLSLSYAFPLNDKPGDQTKEIQFEIGRTF</sequence>
<feature type="chain" id="PRO_5013406087" description="Outer membrane protein assembly factor BamA" evidence="8">
    <location>
        <begin position="25"/>
        <end position="842"/>
    </location>
</feature>
<feature type="domain" description="POTRA" evidence="10">
    <location>
        <begin position="179"/>
        <end position="267"/>
    </location>
</feature>
<evidence type="ECO:0000256" key="6">
    <source>
        <dbReference type="ARBA" id="ARBA00023136"/>
    </source>
</evidence>
<dbReference type="PANTHER" id="PTHR12815">
    <property type="entry name" value="SORTING AND ASSEMBLY MACHINERY SAMM50 PROTEIN FAMILY MEMBER"/>
    <property type="match status" value="1"/>
</dbReference>
<comment type="similarity">
    <text evidence="8">Belongs to the BamA family.</text>
</comment>
<feature type="domain" description="POTRA" evidence="10">
    <location>
        <begin position="351"/>
        <end position="425"/>
    </location>
</feature>
<keyword evidence="2 8" id="KW-1134">Transmembrane beta strand</keyword>
<keyword evidence="6 8" id="KW-0472">Membrane</keyword>
<keyword evidence="7 8" id="KW-0998">Cell outer membrane</keyword>
<evidence type="ECO:0000256" key="3">
    <source>
        <dbReference type="ARBA" id="ARBA00022692"/>
    </source>
</evidence>
<dbReference type="GO" id="GO:1990063">
    <property type="term" value="C:Bam protein complex"/>
    <property type="evidence" value="ECO:0007669"/>
    <property type="project" value="TreeGrafter"/>
</dbReference>
<organism evidence="11 12">
    <name type="scientific">Acinetobacter silvestris</name>
    <dbReference type="NCBI Taxonomy" id="1977882"/>
    <lineage>
        <taxon>Bacteria</taxon>
        <taxon>Pseudomonadati</taxon>
        <taxon>Pseudomonadota</taxon>
        <taxon>Gammaproteobacteria</taxon>
        <taxon>Moraxellales</taxon>
        <taxon>Moraxellaceae</taxon>
        <taxon>Acinetobacter</taxon>
    </lineage>
</organism>
<dbReference type="InterPro" id="IPR034746">
    <property type="entry name" value="POTRA"/>
</dbReference>
<feature type="domain" description="POTRA" evidence="10">
    <location>
        <begin position="270"/>
        <end position="348"/>
    </location>
</feature>
<dbReference type="InterPro" id="IPR000184">
    <property type="entry name" value="Bac_surfAg_D15"/>
</dbReference>
<dbReference type="InterPro" id="IPR023707">
    <property type="entry name" value="OM_assembly_BamA"/>
</dbReference>
<comment type="subcellular location">
    <subcellularLocation>
        <location evidence="8">Cell outer membrane</location>
    </subcellularLocation>
    <subcellularLocation>
        <location evidence="1">Membrane</location>
    </subcellularLocation>
</comment>
<dbReference type="InterPro" id="IPR039910">
    <property type="entry name" value="D15-like"/>
</dbReference>
<evidence type="ECO:0000313" key="11">
    <source>
        <dbReference type="EMBL" id="OTG66343.1"/>
    </source>
</evidence>
<dbReference type="Pfam" id="PF01103">
    <property type="entry name" value="Omp85"/>
    <property type="match status" value="1"/>
</dbReference>
<comment type="function">
    <text evidence="8">Part of the outer membrane protein assembly complex, which is involved in assembly and insertion of beta-barrel proteins into the outer membrane.</text>
</comment>
<evidence type="ECO:0000256" key="2">
    <source>
        <dbReference type="ARBA" id="ARBA00022452"/>
    </source>
</evidence>
<evidence type="ECO:0000256" key="9">
    <source>
        <dbReference type="NCBIfam" id="TIGR03303"/>
    </source>
</evidence>
<evidence type="ECO:0000256" key="8">
    <source>
        <dbReference type="HAMAP-Rule" id="MF_01430"/>
    </source>
</evidence>
<comment type="subunit">
    <text evidence="8">Part of the Bam complex.</text>
</comment>
<dbReference type="GO" id="GO:0051205">
    <property type="term" value="P:protein insertion into membrane"/>
    <property type="evidence" value="ECO:0007669"/>
    <property type="project" value="UniProtKB-UniRule"/>
</dbReference>
<dbReference type="Proteomes" id="UP000242765">
    <property type="component" value="Unassembled WGS sequence"/>
</dbReference>
<dbReference type="Pfam" id="PF07244">
    <property type="entry name" value="POTRA"/>
    <property type="match status" value="4"/>
</dbReference>
<dbReference type="InterPro" id="IPR010827">
    <property type="entry name" value="BamA/TamA_POTRA"/>
</dbReference>
<dbReference type="AlphaFoldDB" id="A0A1Y3CJN7"/>
<evidence type="ECO:0000256" key="4">
    <source>
        <dbReference type="ARBA" id="ARBA00022729"/>
    </source>
</evidence>